<dbReference type="Proteomes" id="UP001062846">
    <property type="component" value="Chromosome 2"/>
</dbReference>
<reference evidence="1" key="1">
    <citation type="submission" date="2022-02" db="EMBL/GenBank/DDBJ databases">
        <title>Plant Genome Project.</title>
        <authorList>
            <person name="Zhang R.-G."/>
        </authorList>
    </citation>
    <scope>NUCLEOTIDE SEQUENCE</scope>
    <source>
        <strain evidence="1">AT1</strain>
    </source>
</reference>
<keyword evidence="2" id="KW-1185">Reference proteome</keyword>
<proteinExistence type="predicted"/>
<comment type="caution">
    <text evidence="1">The sequence shown here is derived from an EMBL/GenBank/DDBJ whole genome shotgun (WGS) entry which is preliminary data.</text>
</comment>
<dbReference type="EMBL" id="CM046389">
    <property type="protein sequence ID" value="KAI8568977.1"/>
    <property type="molecule type" value="Genomic_DNA"/>
</dbReference>
<evidence type="ECO:0000313" key="1">
    <source>
        <dbReference type="EMBL" id="KAI8568977.1"/>
    </source>
</evidence>
<sequence>MELDISKAIFESDYRNLSIVSRTPIFLDHGKLELLWKTSKSGLPLRIGPLFSVVEKTTKLHIGWQQIALAGIVFSLRVVFRPLYNSFSILM</sequence>
<name>A0ACC0PWD2_RHOML</name>
<gene>
    <name evidence="1" type="ORF">RHMOL_Rhmol02G0243100</name>
</gene>
<evidence type="ECO:0000313" key="2">
    <source>
        <dbReference type="Proteomes" id="UP001062846"/>
    </source>
</evidence>
<organism evidence="1 2">
    <name type="scientific">Rhododendron molle</name>
    <name type="common">Chinese azalea</name>
    <name type="synonym">Azalea mollis</name>
    <dbReference type="NCBI Taxonomy" id="49168"/>
    <lineage>
        <taxon>Eukaryota</taxon>
        <taxon>Viridiplantae</taxon>
        <taxon>Streptophyta</taxon>
        <taxon>Embryophyta</taxon>
        <taxon>Tracheophyta</taxon>
        <taxon>Spermatophyta</taxon>
        <taxon>Magnoliopsida</taxon>
        <taxon>eudicotyledons</taxon>
        <taxon>Gunneridae</taxon>
        <taxon>Pentapetalae</taxon>
        <taxon>asterids</taxon>
        <taxon>Ericales</taxon>
        <taxon>Ericaceae</taxon>
        <taxon>Ericoideae</taxon>
        <taxon>Rhodoreae</taxon>
        <taxon>Rhododendron</taxon>
    </lineage>
</organism>
<accession>A0ACC0PWD2</accession>
<protein>
    <submittedName>
        <fullName evidence="1">Uncharacterized protein</fullName>
    </submittedName>
</protein>